<dbReference type="SUPFAM" id="SSF53335">
    <property type="entry name" value="S-adenosyl-L-methionine-dependent methyltransferases"/>
    <property type="match status" value="1"/>
</dbReference>
<protein>
    <recommendedName>
        <fullName evidence="2">Polyketide synthase methyltransferase domain-containing protein</fullName>
    </recommendedName>
</protein>
<dbReference type="Pfam" id="PF02353">
    <property type="entry name" value="CMAS"/>
    <property type="match status" value="1"/>
</dbReference>
<dbReference type="FunFam" id="3.40.50.150:FF:000554">
    <property type="entry name" value="Cation-transporting ATPase"/>
    <property type="match status" value="1"/>
</dbReference>
<gene>
    <name evidence="1" type="ORF">METZ01_LOCUS128152</name>
</gene>
<dbReference type="AlphaFoldDB" id="A0A381YE18"/>
<evidence type="ECO:0008006" key="2">
    <source>
        <dbReference type="Google" id="ProtNLM"/>
    </source>
</evidence>
<dbReference type="InterPro" id="IPR029063">
    <property type="entry name" value="SAM-dependent_MTases_sf"/>
</dbReference>
<organism evidence="1">
    <name type="scientific">marine metagenome</name>
    <dbReference type="NCBI Taxonomy" id="408172"/>
    <lineage>
        <taxon>unclassified sequences</taxon>
        <taxon>metagenomes</taxon>
        <taxon>ecological metagenomes</taxon>
    </lineage>
</organism>
<evidence type="ECO:0000313" key="1">
    <source>
        <dbReference type="EMBL" id="SVA75298.1"/>
    </source>
</evidence>
<accession>A0A381YE18</accession>
<dbReference type="Gene3D" id="3.40.50.150">
    <property type="entry name" value="Vaccinia Virus protein VP39"/>
    <property type="match status" value="1"/>
</dbReference>
<dbReference type="PANTHER" id="PTHR43832">
    <property type="match status" value="1"/>
</dbReference>
<dbReference type="CDD" id="cd02440">
    <property type="entry name" value="AdoMet_MTases"/>
    <property type="match status" value="1"/>
</dbReference>
<proteinExistence type="predicted"/>
<dbReference type="PANTHER" id="PTHR43832:SF1">
    <property type="entry name" value="S-ADENOSYL-L-METHIONINE-DEPENDENT METHYLTRANSFERASES SUPERFAMILY PROTEIN"/>
    <property type="match status" value="1"/>
</dbReference>
<dbReference type="EMBL" id="UINC01018021">
    <property type="protein sequence ID" value="SVA75298.1"/>
    <property type="molecule type" value="Genomic_DNA"/>
</dbReference>
<reference evidence="1" key="1">
    <citation type="submission" date="2018-05" db="EMBL/GenBank/DDBJ databases">
        <authorList>
            <person name="Lanie J.A."/>
            <person name="Ng W.-L."/>
            <person name="Kazmierczak K.M."/>
            <person name="Andrzejewski T.M."/>
            <person name="Davidsen T.M."/>
            <person name="Wayne K.J."/>
            <person name="Tettelin H."/>
            <person name="Glass J.I."/>
            <person name="Rusch D."/>
            <person name="Podicherti R."/>
            <person name="Tsui H.-C.T."/>
            <person name="Winkler M.E."/>
        </authorList>
    </citation>
    <scope>NUCLEOTIDE SEQUENCE</scope>
</reference>
<name>A0A381YE18_9ZZZZ</name>
<sequence length="344" mass="40141">MIKVLINLAEKGFLPDLLIRLGIKRLCGQRLSETNTLGLEALENSHQQWIDLLTESPVAIVPEKANEQHYEVPPEFFELVLGANLKYSSGYWSKEVFSLDESELEMLKITCERAGLIDGQDILELGCGWGSLTCFMAQKFPNSKITAVSNSKDQRNFIQQKNDKLNLQNIKVFTADMNDFSTDEKFDRVISIEMFEHMRNYDELLKRIDGWLKQNGKLFVHIFSHKEVAYPFEDKGDGDWMAREFFSGGQMPSHRLLMSFPDRMKIEKDWRVSGTHYEKTSLAWLRKMDTNKIEVLELFKTTYGEKDASEWFQRWRIFFMSCEVLFGFNEGSEWGVSHYLFEKP</sequence>